<dbReference type="GO" id="GO:0005737">
    <property type="term" value="C:cytoplasm"/>
    <property type="evidence" value="ECO:0007669"/>
    <property type="project" value="TreeGrafter"/>
</dbReference>
<dbReference type="Pfam" id="PF16978">
    <property type="entry name" value="CRIM"/>
    <property type="match status" value="1"/>
</dbReference>
<evidence type="ECO:0000259" key="3">
    <source>
        <dbReference type="Pfam" id="PF16978"/>
    </source>
</evidence>
<accession>A0A9W7G3E5</accession>
<dbReference type="Pfam" id="PF16979">
    <property type="entry name" value="SIN1_PH"/>
    <property type="match status" value="1"/>
</dbReference>
<dbReference type="Proteomes" id="UP001165065">
    <property type="component" value="Unassembled WGS sequence"/>
</dbReference>
<evidence type="ECO:0000256" key="1">
    <source>
        <dbReference type="ARBA" id="ARBA00009407"/>
    </source>
</evidence>
<reference evidence="6" key="1">
    <citation type="journal article" date="2023" name="Commun. Biol.">
        <title>Genome analysis of Parmales, the sister group of diatoms, reveals the evolutionary specialization of diatoms from phago-mixotrophs to photoautotrophs.</title>
        <authorList>
            <person name="Ban H."/>
            <person name="Sato S."/>
            <person name="Yoshikawa S."/>
            <person name="Yamada K."/>
            <person name="Nakamura Y."/>
            <person name="Ichinomiya M."/>
            <person name="Sato N."/>
            <person name="Blanc-Mathieu R."/>
            <person name="Endo H."/>
            <person name="Kuwata A."/>
            <person name="Ogata H."/>
        </authorList>
    </citation>
    <scope>NUCLEOTIDE SEQUENCE [LARGE SCALE GENOMIC DNA]</scope>
</reference>
<dbReference type="Gene3D" id="3.10.20.90">
    <property type="entry name" value="Phosphatidylinositol 3-kinase Catalytic Subunit, Chain A, domain 1"/>
    <property type="match status" value="1"/>
</dbReference>
<sequence length="552" mass="61620">MLFSSVKRLEDITANLRANKSKGGASFHDMSHVEIEKHLSSSPTLAIPDSPVSRRNSMEAMEMRWGGAGERRGGAVGGGGREDTEDHRSGREEVGDGRRVDEDHKVKGIGKAALNSFEGGLEFKKLEVRGAGGGEVGGLSLLRLDEGNAGGTEKEKEIPLRIYLPDCSPLDFSIPEDATVDSAIAETLKFWEAQGGGGGGGLVLHSHAPQCYELRLHEGDGEPDEDFPALERGRQVRSFGEEGGEFEYVLCQISGVDVPPKSSISLNFSRSASSATQGKKTVKIYIPSADPGKNAKSFSYTDETTVGDLLKLVMQKVLLGLPMDKGADGNDRFFLLTEVFDLQANEADRKRLKLSSNTLDEKVVLKNLKVEELWLRRREFADDTTTKLDREGKKRPSQMDKDEQPPDFDKFLFDDYNAARYKEFDVIKKNMFGKRQERRMGIDNAKIYNMKRGSNAGLKKVFTAYKLISAVRSIDFVIKEQTGGLFGEMDEEEHFKTFRIVFDDAEKKNKTISWEITAKDKDEASEIIAKIRYLKNKNQKKDVFAELQYLRE</sequence>
<dbReference type="GO" id="GO:0005886">
    <property type="term" value="C:plasma membrane"/>
    <property type="evidence" value="ECO:0007669"/>
    <property type="project" value="TreeGrafter"/>
</dbReference>
<evidence type="ECO:0000259" key="4">
    <source>
        <dbReference type="Pfam" id="PF16979"/>
    </source>
</evidence>
<feature type="domain" description="SIN1-type PH" evidence="4">
    <location>
        <begin position="420"/>
        <end position="534"/>
    </location>
</feature>
<dbReference type="InterPro" id="IPR008828">
    <property type="entry name" value="Sin1/Avo1"/>
</dbReference>
<dbReference type="OrthoDB" id="241990at2759"/>
<feature type="compositionally biased region" description="Basic and acidic residues" evidence="2">
    <location>
        <begin position="80"/>
        <end position="98"/>
    </location>
</feature>
<dbReference type="PANTHER" id="PTHR13335">
    <property type="entry name" value="TARGET OF RAPAMYCIN COMPLEX 2 SUBUNIT MAPKAP1"/>
    <property type="match status" value="1"/>
</dbReference>
<dbReference type="GO" id="GO:0005546">
    <property type="term" value="F:phosphatidylinositol-4,5-bisphosphate binding"/>
    <property type="evidence" value="ECO:0007669"/>
    <property type="project" value="TreeGrafter"/>
</dbReference>
<dbReference type="GO" id="GO:0031932">
    <property type="term" value="C:TORC2 complex"/>
    <property type="evidence" value="ECO:0007669"/>
    <property type="project" value="InterPro"/>
</dbReference>
<organism evidence="5 6">
    <name type="scientific">Triparma columacea</name>
    <dbReference type="NCBI Taxonomy" id="722753"/>
    <lineage>
        <taxon>Eukaryota</taxon>
        <taxon>Sar</taxon>
        <taxon>Stramenopiles</taxon>
        <taxon>Ochrophyta</taxon>
        <taxon>Bolidophyceae</taxon>
        <taxon>Parmales</taxon>
        <taxon>Triparmaceae</taxon>
        <taxon>Triparma</taxon>
    </lineage>
</organism>
<feature type="region of interest" description="Disordered" evidence="2">
    <location>
        <begin position="385"/>
        <end position="408"/>
    </location>
</feature>
<feature type="domain" description="CRIM" evidence="3">
    <location>
        <begin position="152"/>
        <end position="254"/>
    </location>
</feature>
<keyword evidence="6" id="KW-1185">Reference proteome</keyword>
<evidence type="ECO:0000313" key="5">
    <source>
        <dbReference type="EMBL" id="GMI34130.1"/>
    </source>
</evidence>
<proteinExistence type="inferred from homology"/>
<comment type="caution">
    <text evidence="5">The sequence shown here is derived from an EMBL/GenBank/DDBJ whole genome shotgun (WGS) entry which is preliminary data.</text>
</comment>
<comment type="similarity">
    <text evidence="1">Belongs to the SIN1 family.</text>
</comment>
<evidence type="ECO:0000256" key="2">
    <source>
        <dbReference type="SAM" id="MobiDB-lite"/>
    </source>
</evidence>
<evidence type="ECO:0008006" key="7">
    <source>
        <dbReference type="Google" id="ProtNLM"/>
    </source>
</evidence>
<gene>
    <name evidence="5" type="ORF">TrCOL_g1360</name>
</gene>
<evidence type="ECO:0000313" key="6">
    <source>
        <dbReference type="Proteomes" id="UP001165065"/>
    </source>
</evidence>
<feature type="region of interest" description="Disordered" evidence="2">
    <location>
        <begin position="68"/>
        <end position="98"/>
    </location>
</feature>
<dbReference type="PANTHER" id="PTHR13335:SF1">
    <property type="entry name" value="TARGET OF RAPAMYCIN COMPLEX 2 SUBUNIT MAPKAP1"/>
    <property type="match status" value="1"/>
</dbReference>
<protein>
    <recommendedName>
        <fullName evidence="7">Sin1 middle CRIM domain-containing protein</fullName>
    </recommendedName>
</protein>
<dbReference type="AlphaFoldDB" id="A0A9W7G3E5"/>
<dbReference type="EMBL" id="BRYA01000038">
    <property type="protein sequence ID" value="GMI34130.1"/>
    <property type="molecule type" value="Genomic_DNA"/>
</dbReference>
<dbReference type="InterPro" id="IPR031313">
    <property type="entry name" value="Sin1_PH_dom"/>
</dbReference>
<name>A0A9W7G3E5_9STRA</name>
<dbReference type="GO" id="GO:0038203">
    <property type="term" value="P:TORC2 signaling"/>
    <property type="evidence" value="ECO:0007669"/>
    <property type="project" value="TreeGrafter"/>
</dbReference>
<dbReference type="InterPro" id="IPR031567">
    <property type="entry name" value="CRIM_dom"/>
</dbReference>